<dbReference type="GO" id="GO:0005886">
    <property type="term" value="C:plasma membrane"/>
    <property type="evidence" value="ECO:0007669"/>
    <property type="project" value="TreeGrafter"/>
</dbReference>
<dbReference type="EMBL" id="NUWN01000075">
    <property type="protein sequence ID" value="PFK33802.1"/>
    <property type="molecule type" value="Genomic_DNA"/>
</dbReference>
<feature type="domain" description="Lantibiotic biosynthesis protein dehydration" evidence="2">
    <location>
        <begin position="215"/>
        <end position="589"/>
    </location>
</feature>
<dbReference type="GO" id="GO:0046872">
    <property type="term" value="F:metal ion binding"/>
    <property type="evidence" value="ECO:0007669"/>
    <property type="project" value="UniProtKB-KW"/>
</dbReference>
<evidence type="ECO:0000259" key="2">
    <source>
        <dbReference type="Pfam" id="PF13575"/>
    </source>
</evidence>
<protein>
    <recommendedName>
        <fullName evidence="2">Lantibiotic biosynthesis protein dehydration domain-containing protein</fullName>
    </recommendedName>
</protein>
<keyword evidence="1" id="KW-0862">Zinc</keyword>
<dbReference type="SMART" id="SM01260">
    <property type="entry name" value="LANC_like"/>
    <property type="match status" value="1"/>
</dbReference>
<dbReference type="Proteomes" id="UP000242656">
    <property type="component" value="Unassembled WGS sequence"/>
</dbReference>
<dbReference type="Gene3D" id="1.50.10.10">
    <property type="match status" value="1"/>
</dbReference>
<sequence length="1071" mass="122555">MSKLLLSKELSPWNRGLYLHERSVKCQEINEEMNEEINHYIKEWYKRTGIPQRFVAKRLANDGLDENSFRKIISTKEIPNALKEERWMELLEEIFSKEHIRVDDNDLDSSELNSHMFLDFIRPFLEWTKTEISKSFEQIEDNYTSKINEMAIQRNILTAVCRNLITLAGRVLIYELNLARLEKRLHGETPEKRFEYFVKKFITRKEDIYKILSKYPVLARLMVQTAERWKNAIFEALERFLHDYDFIQESFSGDFSKLVNIKTGVGDLHKNGRSVFVFEFSSADQLVYKPRSMSIDVHFNQLLNWLNNKGANPQFKLLRVLNHGEYGWQEFVEAKECNTLEGVKDFYQRLGGYIAVLHILHATDMHMENIIASGEHPQFIDLESLFQNFNPVSDDEFTALQKATDELSQSVLRTALLPASLFKSGSFRSIELSGIGGHGGQRLPRAKYEFENSRTDKMRLVKGIGFSKGAKNRPMYAGKEAFPEKYLDNMVSGFESVYNLFLNNQQELLSSEGPILPFENDKVRALMRHTQSYSTMLEGGIHPESLQDGLNRVLLFDYLWRVAEVNEDIVPLISSETHDLLLGDVPYFQSCINSTSVWDSRGKEVKEFYKQSALENTLNRIRMLTVEECQKQMKYIRISMTTMLKRWDLKEYRNDFSNRKLHSMATSEQFLQQAITIGDKLLESAFWGNNLEDVNWIGIGASLNDRWLFTPLDASLYDGVLGVAMFYAYLGEISNNEKYTQVAKSAVQSALDFLKRYDGLGSLSAFNGYASVAYVFSHLAVLWDDNTYLQKALIALSDCEKWIEKDQAYDLIGGATGTLIVALRLYELTKSKKAIEIAIKCGEHLIKNAKQQREGYGWTSHLDADTALVGLSHGTTGMAWALAELYTVTNDEQFLNYSKQAIAYERTMFMPDEGNWSDLRYREERKRLGIVNPVQWCHGAAGIALGRLMTLPHWNDTKMEEEIRIAIETTLRDGFGGSHCQCHGDFGNLEVLLVASDILDKPDLYKNAVKIGTEIVHEVNETGWCCGIPQNEDTPSLMLGLSGIGYGLLRLAAPQKVPPVLVLGKPMGTIK</sequence>
<dbReference type="AlphaFoldDB" id="A0A2B0LP73"/>
<dbReference type="GO" id="GO:0031179">
    <property type="term" value="P:peptide modification"/>
    <property type="evidence" value="ECO:0007669"/>
    <property type="project" value="InterPro"/>
</dbReference>
<dbReference type="PRINTS" id="PR01955">
    <property type="entry name" value="LANCFRANKIA"/>
</dbReference>
<dbReference type="SUPFAM" id="SSF158745">
    <property type="entry name" value="LanC-like"/>
    <property type="match status" value="1"/>
</dbReference>
<dbReference type="Pfam" id="PF13575">
    <property type="entry name" value="DUF4135"/>
    <property type="match status" value="1"/>
</dbReference>
<gene>
    <name evidence="3" type="ORF">COI93_18020</name>
</gene>
<dbReference type="PIRSF" id="PIRSF037228">
    <property type="entry name" value="Lant_mod_RumM"/>
    <property type="match status" value="1"/>
</dbReference>
<keyword evidence="1" id="KW-0479">Metal-binding</keyword>
<comment type="caution">
    <text evidence="3">The sequence shown here is derived from an EMBL/GenBank/DDBJ whole genome shotgun (WGS) entry which is preliminary data.</text>
</comment>
<dbReference type="PRINTS" id="PR01950">
    <property type="entry name" value="LANCSUPER"/>
</dbReference>
<feature type="binding site" evidence="1">
    <location>
        <position position="937"/>
    </location>
    <ligand>
        <name>Zn(2+)</name>
        <dbReference type="ChEBI" id="CHEBI:29105"/>
    </ligand>
</feature>
<feature type="binding site" evidence="1">
    <location>
        <position position="983"/>
    </location>
    <ligand>
        <name>Zn(2+)</name>
        <dbReference type="ChEBI" id="CHEBI:29105"/>
    </ligand>
</feature>
<dbReference type="Pfam" id="PF05147">
    <property type="entry name" value="LANC_like"/>
    <property type="match status" value="1"/>
</dbReference>
<dbReference type="InterPro" id="IPR007822">
    <property type="entry name" value="LANC-like"/>
</dbReference>
<reference evidence="3 4" key="1">
    <citation type="submission" date="2017-09" db="EMBL/GenBank/DDBJ databases">
        <title>Large-scale bioinformatics analysis of Bacillus genomes uncovers conserved roles of natural products in bacterial physiology.</title>
        <authorList>
            <consortium name="Agbiome Team Llc"/>
            <person name="Bleich R.M."/>
            <person name="Grubbs K.J."/>
            <person name="Santa Maria K.C."/>
            <person name="Allen S.E."/>
            <person name="Farag S."/>
            <person name="Shank E.A."/>
            <person name="Bowers A."/>
        </authorList>
    </citation>
    <scope>NUCLEOTIDE SEQUENCE [LARGE SCALE GENOMIC DNA]</scope>
    <source>
        <strain evidence="3 4">AFS083043</strain>
    </source>
</reference>
<dbReference type="CDD" id="cd04792">
    <property type="entry name" value="LanM-like"/>
    <property type="match status" value="1"/>
</dbReference>
<proteinExistence type="predicted"/>
<organism evidence="3 4">
    <name type="scientific">Bacillus cereus</name>
    <dbReference type="NCBI Taxonomy" id="1396"/>
    <lineage>
        <taxon>Bacteria</taxon>
        <taxon>Bacillati</taxon>
        <taxon>Bacillota</taxon>
        <taxon>Bacilli</taxon>
        <taxon>Bacillales</taxon>
        <taxon>Bacillaceae</taxon>
        <taxon>Bacillus</taxon>
        <taxon>Bacillus cereus group</taxon>
    </lineage>
</organism>
<evidence type="ECO:0000313" key="4">
    <source>
        <dbReference type="Proteomes" id="UP000242656"/>
    </source>
</evidence>
<name>A0A2B0LP73_BACCE</name>
<evidence type="ECO:0000256" key="1">
    <source>
        <dbReference type="PIRSR" id="PIRSR607822-1"/>
    </source>
</evidence>
<dbReference type="InterPro" id="IPR025410">
    <property type="entry name" value="Lant_dehyd"/>
</dbReference>
<dbReference type="GO" id="GO:0005975">
    <property type="term" value="P:carbohydrate metabolic process"/>
    <property type="evidence" value="ECO:0007669"/>
    <property type="project" value="InterPro"/>
</dbReference>
<dbReference type="InterPro" id="IPR017146">
    <property type="entry name" value="Lanti_2_LanM"/>
</dbReference>
<feature type="binding site" evidence="1">
    <location>
        <position position="982"/>
    </location>
    <ligand>
        <name>Zn(2+)</name>
        <dbReference type="ChEBI" id="CHEBI:29105"/>
    </ligand>
</feature>
<dbReference type="NCBIfam" id="TIGR03897">
    <property type="entry name" value="lanti_2_LanM"/>
    <property type="match status" value="1"/>
</dbReference>
<dbReference type="PANTHER" id="PTHR12736:SF7">
    <property type="entry name" value="LANC-LIKE PROTEIN 3"/>
    <property type="match status" value="1"/>
</dbReference>
<evidence type="ECO:0000313" key="3">
    <source>
        <dbReference type="EMBL" id="PFK33802.1"/>
    </source>
</evidence>
<dbReference type="InterPro" id="IPR012341">
    <property type="entry name" value="6hp_glycosidase-like_sf"/>
</dbReference>
<dbReference type="PANTHER" id="PTHR12736">
    <property type="entry name" value="LANC-LIKE PROTEIN"/>
    <property type="match status" value="1"/>
</dbReference>
<accession>A0A2B0LP73</accession>
<dbReference type="RefSeq" id="WP_098491941.1">
    <property type="nucleotide sequence ID" value="NZ_NUWN01000075.1"/>
</dbReference>